<protein>
    <submittedName>
        <fullName evidence="3">Uncharacterized protein</fullName>
    </submittedName>
</protein>
<evidence type="ECO:0000313" key="3">
    <source>
        <dbReference type="EMBL" id="CAD7594770.1"/>
    </source>
</evidence>
<evidence type="ECO:0000256" key="1">
    <source>
        <dbReference type="SAM" id="MobiDB-lite"/>
    </source>
</evidence>
<keyword evidence="2" id="KW-0812">Transmembrane</keyword>
<dbReference type="AlphaFoldDB" id="A0A7R9PLM1"/>
<reference evidence="3" key="1">
    <citation type="submission" date="2020-11" db="EMBL/GenBank/DDBJ databases">
        <authorList>
            <person name="Tran Van P."/>
        </authorList>
    </citation>
    <scope>NUCLEOTIDE SEQUENCE</scope>
</reference>
<feature type="region of interest" description="Disordered" evidence="1">
    <location>
        <begin position="275"/>
        <end position="306"/>
    </location>
</feature>
<feature type="compositionally biased region" description="Polar residues" evidence="1">
    <location>
        <begin position="363"/>
        <end position="378"/>
    </location>
</feature>
<keyword evidence="2" id="KW-1133">Transmembrane helix</keyword>
<feature type="region of interest" description="Disordered" evidence="1">
    <location>
        <begin position="483"/>
        <end position="527"/>
    </location>
</feature>
<feature type="region of interest" description="Disordered" evidence="1">
    <location>
        <begin position="319"/>
        <end position="414"/>
    </location>
</feature>
<dbReference type="EMBL" id="OE841211">
    <property type="protein sequence ID" value="CAD7594770.1"/>
    <property type="molecule type" value="Genomic_DNA"/>
</dbReference>
<feature type="compositionally biased region" description="Basic residues" evidence="1">
    <location>
        <begin position="518"/>
        <end position="527"/>
    </location>
</feature>
<dbReference type="Pfam" id="PF16091">
    <property type="entry name" value="DUF4820"/>
    <property type="match status" value="1"/>
</dbReference>
<feature type="transmembrane region" description="Helical" evidence="2">
    <location>
        <begin position="245"/>
        <end position="265"/>
    </location>
</feature>
<evidence type="ECO:0000256" key="2">
    <source>
        <dbReference type="SAM" id="Phobius"/>
    </source>
</evidence>
<proteinExistence type="predicted"/>
<keyword evidence="2" id="KW-0472">Membrane</keyword>
<name>A0A7R9PLM1_TIMGE</name>
<dbReference type="InterPro" id="IPR032150">
    <property type="entry name" value="DUF4820"/>
</dbReference>
<gene>
    <name evidence="3" type="ORF">TGEB3V08_LOCUS5783</name>
</gene>
<feature type="compositionally biased region" description="Low complexity" evidence="1">
    <location>
        <begin position="348"/>
        <end position="362"/>
    </location>
</feature>
<feature type="compositionally biased region" description="Acidic residues" evidence="1">
    <location>
        <begin position="321"/>
        <end position="335"/>
    </location>
</feature>
<sequence>MVEWSAQSGSASIIQVCGSALATSLLHCTDCSQMEEGSKNPTTKKRLNDAMERVSQRFSNWLSSGAERVASVPLGQSALQQMGRFLYVVEESLQWTLPRPTPLQEPIAHICEEDGFVTEATEPAERKRPLPWVLFVPLLAALKTVSAFTSVYSWILNMAPPKTEDMIHAIHCQQRNIRAVKFRGLRRMREQQSDEKAKVRTHFNDLMVAQGRVQTHGPRDMSDQPTCFQYLNTTIRPANSKLSGIMFVVIFWPAVVSVAALKLVSGRYQTLTQSRQATPLATPGEEKKQKSLKEAENSSSDENETVSLKLKRVVSKYRSEDDSDFEPLDTTETDDPTCSSSDGDVDKTQTPAAATSQTPDTSVLDTSGSSTLSPQSQVMGEAPRTPVDQSLTSSKDEYYSPQRSHRSSLTLDADAEVKRTGSDLEFKSLEEVSAKLAQQIDSMTSDGKTIEEGIPKLVTPDVSDLKVSTEELIKNERDDESIKSLKSVGSSDAVSISSVTSIASDTSKKSSRLASLFHSKKKTTPKK</sequence>
<feature type="transmembrane region" description="Helical" evidence="2">
    <location>
        <begin position="132"/>
        <end position="155"/>
    </location>
</feature>
<organism evidence="3">
    <name type="scientific">Timema genevievae</name>
    <name type="common">Walking stick</name>
    <dbReference type="NCBI Taxonomy" id="629358"/>
    <lineage>
        <taxon>Eukaryota</taxon>
        <taxon>Metazoa</taxon>
        <taxon>Ecdysozoa</taxon>
        <taxon>Arthropoda</taxon>
        <taxon>Hexapoda</taxon>
        <taxon>Insecta</taxon>
        <taxon>Pterygota</taxon>
        <taxon>Neoptera</taxon>
        <taxon>Polyneoptera</taxon>
        <taxon>Phasmatodea</taxon>
        <taxon>Timematodea</taxon>
        <taxon>Timematoidea</taxon>
        <taxon>Timematidae</taxon>
        <taxon>Timema</taxon>
    </lineage>
</organism>
<feature type="compositionally biased region" description="Basic and acidic residues" evidence="1">
    <location>
        <begin position="284"/>
        <end position="296"/>
    </location>
</feature>
<accession>A0A7R9PLM1</accession>
<feature type="compositionally biased region" description="Low complexity" evidence="1">
    <location>
        <begin position="490"/>
        <end position="505"/>
    </location>
</feature>